<dbReference type="Gene3D" id="3.30.70.270">
    <property type="match status" value="1"/>
</dbReference>
<dbReference type="PANTHER" id="PTHR45138:SF9">
    <property type="entry name" value="DIGUANYLATE CYCLASE DGCM-RELATED"/>
    <property type="match status" value="1"/>
</dbReference>
<dbReference type="GO" id="GO:0005886">
    <property type="term" value="C:plasma membrane"/>
    <property type="evidence" value="ECO:0007669"/>
    <property type="project" value="TreeGrafter"/>
</dbReference>
<dbReference type="RefSeq" id="WP_240591824.1">
    <property type="nucleotide sequence ID" value="NZ_JAKUDL010000005.1"/>
</dbReference>
<keyword evidence="6" id="KW-1185">Reference proteome</keyword>
<dbReference type="AlphaFoldDB" id="A0AAJ1BJ56"/>
<accession>A0AAJ1BJ56</accession>
<protein>
    <recommendedName>
        <fullName evidence="2">diguanylate cyclase</fullName>
        <ecNumber evidence="2">2.7.7.65</ecNumber>
    </recommendedName>
</protein>
<dbReference type="InterPro" id="IPR029787">
    <property type="entry name" value="Nucleotide_cyclase"/>
</dbReference>
<dbReference type="CDD" id="cd01949">
    <property type="entry name" value="GGDEF"/>
    <property type="match status" value="1"/>
</dbReference>
<dbReference type="GO" id="GO:0052621">
    <property type="term" value="F:diguanylate cyclase activity"/>
    <property type="evidence" value="ECO:0007669"/>
    <property type="project" value="UniProtKB-EC"/>
</dbReference>
<dbReference type="Pfam" id="PF00990">
    <property type="entry name" value="GGDEF"/>
    <property type="match status" value="1"/>
</dbReference>
<dbReference type="SUPFAM" id="SSF55073">
    <property type="entry name" value="Nucleotide cyclase"/>
    <property type="match status" value="1"/>
</dbReference>
<dbReference type="PROSITE" id="PS50887">
    <property type="entry name" value="GGDEF"/>
    <property type="match status" value="1"/>
</dbReference>
<evidence type="ECO:0000256" key="2">
    <source>
        <dbReference type="ARBA" id="ARBA00012528"/>
    </source>
</evidence>
<dbReference type="GO" id="GO:1902201">
    <property type="term" value="P:negative regulation of bacterial-type flagellum-dependent cell motility"/>
    <property type="evidence" value="ECO:0007669"/>
    <property type="project" value="TreeGrafter"/>
</dbReference>
<sequence length="319" mass="35844">MSSAPEHLLNSVASITEQRQLLSLATSLIDTIEQTMGVSQVAVINVGELPHFPQLLSSSGFTLGMDPLPPCVQACVDRGELVLCDLQTPCKVALPIKMNDTVVKVLLINDIDPDDTQLTMLRAFSRIYENFARVVQESQTDSLTGLLNRKAYDARLFHLFTCIRSETRRAPYFWMLTFDIDFFKKINDTLGHLYGDEVLLQISQVMHRCFSADDALFRFGGDEFVVLLDNKSQREVEDICRQLLAGAANIRHEKTGPVTLSIGITALNLEDNPVSVLMKADKALYFAKENGRNQWAFYHQLISHGDLLPPHIDDDIELF</sequence>
<comment type="catalytic activity">
    <reaction evidence="3">
        <text>2 GTP = 3',3'-c-di-GMP + 2 diphosphate</text>
        <dbReference type="Rhea" id="RHEA:24898"/>
        <dbReference type="ChEBI" id="CHEBI:33019"/>
        <dbReference type="ChEBI" id="CHEBI:37565"/>
        <dbReference type="ChEBI" id="CHEBI:58805"/>
        <dbReference type="EC" id="2.7.7.65"/>
    </reaction>
</comment>
<evidence type="ECO:0000259" key="4">
    <source>
        <dbReference type="PROSITE" id="PS50887"/>
    </source>
</evidence>
<dbReference type="Proteomes" id="UP001297581">
    <property type="component" value="Unassembled WGS sequence"/>
</dbReference>
<dbReference type="InterPro" id="IPR043128">
    <property type="entry name" value="Rev_trsase/Diguanyl_cyclase"/>
</dbReference>
<comment type="cofactor">
    <cofactor evidence="1">
        <name>Mg(2+)</name>
        <dbReference type="ChEBI" id="CHEBI:18420"/>
    </cofactor>
</comment>
<evidence type="ECO:0000256" key="1">
    <source>
        <dbReference type="ARBA" id="ARBA00001946"/>
    </source>
</evidence>
<dbReference type="EMBL" id="JAKUDL010000005">
    <property type="protein sequence ID" value="MCH4295651.1"/>
    <property type="molecule type" value="Genomic_DNA"/>
</dbReference>
<dbReference type="NCBIfam" id="TIGR00254">
    <property type="entry name" value="GGDEF"/>
    <property type="match status" value="1"/>
</dbReference>
<dbReference type="InterPro" id="IPR050469">
    <property type="entry name" value="Diguanylate_Cyclase"/>
</dbReference>
<dbReference type="GO" id="GO:0043709">
    <property type="term" value="P:cell adhesion involved in single-species biofilm formation"/>
    <property type="evidence" value="ECO:0007669"/>
    <property type="project" value="TreeGrafter"/>
</dbReference>
<dbReference type="PANTHER" id="PTHR45138">
    <property type="entry name" value="REGULATORY COMPONENTS OF SENSORY TRANSDUCTION SYSTEM"/>
    <property type="match status" value="1"/>
</dbReference>
<evidence type="ECO:0000313" key="5">
    <source>
        <dbReference type="EMBL" id="MCH4295651.1"/>
    </source>
</evidence>
<evidence type="ECO:0000313" key="6">
    <source>
        <dbReference type="Proteomes" id="UP001297581"/>
    </source>
</evidence>
<dbReference type="InterPro" id="IPR000160">
    <property type="entry name" value="GGDEF_dom"/>
</dbReference>
<reference evidence="5 6" key="1">
    <citation type="submission" date="2022-02" db="EMBL/GenBank/DDBJ databases">
        <title>The genome sequence of Shewanella sp. 3B26.</title>
        <authorList>
            <person name="Du J."/>
        </authorList>
    </citation>
    <scope>NUCLEOTIDE SEQUENCE [LARGE SCALE GENOMIC DNA]</scope>
    <source>
        <strain evidence="5 6">3B26</strain>
    </source>
</reference>
<gene>
    <name evidence="5" type="ORF">MJ923_15185</name>
</gene>
<dbReference type="SMART" id="SM00267">
    <property type="entry name" value="GGDEF"/>
    <property type="match status" value="1"/>
</dbReference>
<dbReference type="EC" id="2.7.7.65" evidence="2"/>
<name>A0AAJ1BJ56_9GAMM</name>
<comment type="caution">
    <text evidence="5">The sequence shown here is derived from an EMBL/GenBank/DDBJ whole genome shotgun (WGS) entry which is preliminary data.</text>
</comment>
<feature type="domain" description="GGDEF" evidence="4">
    <location>
        <begin position="171"/>
        <end position="300"/>
    </location>
</feature>
<proteinExistence type="predicted"/>
<dbReference type="FunFam" id="3.30.70.270:FF:000001">
    <property type="entry name" value="Diguanylate cyclase domain protein"/>
    <property type="match status" value="1"/>
</dbReference>
<evidence type="ECO:0000256" key="3">
    <source>
        <dbReference type="ARBA" id="ARBA00034247"/>
    </source>
</evidence>
<organism evidence="5 6">
    <name type="scientific">Shewanella zhuhaiensis</name>
    <dbReference type="NCBI Taxonomy" id="2919576"/>
    <lineage>
        <taxon>Bacteria</taxon>
        <taxon>Pseudomonadati</taxon>
        <taxon>Pseudomonadota</taxon>
        <taxon>Gammaproteobacteria</taxon>
        <taxon>Alteromonadales</taxon>
        <taxon>Shewanellaceae</taxon>
        <taxon>Shewanella</taxon>
    </lineage>
</organism>